<keyword evidence="1" id="KW-0732">Signal</keyword>
<evidence type="ECO:0000256" key="1">
    <source>
        <dbReference type="SAM" id="SignalP"/>
    </source>
</evidence>
<protein>
    <recommendedName>
        <fullName evidence="4">Lipoprotein</fullName>
    </recommendedName>
</protein>
<dbReference type="RefSeq" id="WP_138342276.1">
    <property type="nucleotide sequence ID" value="NZ_JAJBMB010000001.1"/>
</dbReference>
<sequence>MKIRKKIISLILITSSLVVGCSTSTENNLAKNKTTENTSMKEEQQLNKEKKETTELQQIYFDIAKKIKIDDSKYNVNKIMDSYKISKKSNSDYEEIFYKNKEQIKVEYDKDKVESIIYFNNKYQYSETKEFFTLKYDKKGYSILFRKNDLNELKDMLKELDCDIVHFSLYDEYMDIADILNKNDNLTESDFKKLDFDLKAYDSDGFYKTADDCYITVETVTSKNLIFNLSMFYPKGDVAMQYLYSRKSSLVEIKLDRLKDQKNYIKILNMYF</sequence>
<reference evidence="2 3" key="1">
    <citation type="submission" date="2021-10" db="EMBL/GenBank/DDBJ databases">
        <title>Collection of gut derived symbiotic bacterial strains cultured from healthy donors.</title>
        <authorList>
            <person name="Lin H."/>
            <person name="Littmann E."/>
            <person name="Claire K."/>
            <person name="Pamer E."/>
        </authorList>
    </citation>
    <scope>NUCLEOTIDE SEQUENCE [LARGE SCALE GENOMIC DNA]</scope>
    <source>
        <strain evidence="2 3">MSK.17.68</strain>
    </source>
</reference>
<dbReference type="PROSITE" id="PS51257">
    <property type="entry name" value="PROKAR_LIPOPROTEIN"/>
    <property type="match status" value="1"/>
</dbReference>
<name>A0ABS8CU48_9FIRM</name>
<feature type="chain" id="PRO_5045444885" description="Lipoprotein" evidence="1">
    <location>
        <begin position="21"/>
        <end position="272"/>
    </location>
</feature>
<evidence type="ECO:0008006" key="4">
    <source>
        <dbReference type="Google" id="ProtNLM"/>
    </source>
</evidence>
<dbReference type="EMBL" id="JAJBMB010000001">
    <property type="protein sequence ID" value="MCB5445001.1"/>
    <property type="molecule type" value="Genomic_DNA"/>
</dbReference>
<dbReference type="Proteomes" id="UP001299409">
    <property type="component" value="Unassembled WGS sequence"/>
</dbReference>
<accession>A0ABS8CU48</accession>
<gene>
    <name evidence="2" type="ORF">LIP50_02155</name>
</gene>
<evidence type="ECO:0000313" key="3">
    <source>
        <dbReference type="Proteomes" id="UP001299409"/>
    </source>
</evidence>
<evidence type="ECO:0000313" key="2">
    <source>
        <dbReference type="EMBL" id="MCB5445001.1"/>
    </source>
</evidence>
<keyword evidence="3" id="KW-1185">Reference proteome</keyword>
<comment type="caution">
    <text evidence="2">The sequence shown here is derived from an EMBL/GenBank/DDBJ whole genome shotgun (WGS) entry which is preliminary data.</text>
</comment>
<organism evidence="2 3">
    <name type="scientific">Intestinibacter bartlettii</name>
    <dbReference type="NCBI Taxonomy" id="261299"/>
    <lineage>
        <taxon>Bacteria</taxon>
        <taxon>Bacillati</taxon>
        <taxon>Bacillota</taxon>
        <taxon>Clostridia</taxon>
        <taxon>Peptostreptococcales</taxon>
        <taxon>Peptostreptococcaceae</taxon>
        <taxon>Intestinibacter</taxon>
    </lineage>
</organism>
<feature type="signal peptide" evidence="1">
    <location>
        <begin position="1"/>
        <end position="20"/>
    </location>
</feature>
<proteinExistence type="predicted"/>